<dbReference type="CDD" id="cd00054">
    <property type="entry name" value="EGF_CA"/>
    <property type="match status" value="22"/>
</dbReference>
<feature type="disulfide bond" evidence="18">
    <location>
        <begin position="254"/>
        <end position="271"/>
    </location>
</feature>
<dbReference type="PROSITE" id="PS00010">
    <property type="entry name" value="ASX_HYDROXYL"/>
    <property type="match status" value="18"/>
</dbReference>
<dbReference type="SUPFAM" id="SSF57196">
    <property type="entry name" value="EGF/Laminin"/>
    <property type="match status" value="15"/>
</dbReference>
<feature type="domain" description="EGF-like" evidence="22">
    <location>
        <begin position="288"/>
        <end position="326"/>
    </location>
</feature>
<dbReference type="FunFam" id="2.10.25.10:FF:000039">
    <property type="entry name" value="Crumbs cell polarity complex component 1"/>
    <property type="match status" value="1"/>
</dbReference>
<feature type="disulfide bond" evidence="18">
    <location>
        <begin position="2097"/>
        <end position="2106"/>
    </location>
</feature>
<dbReference type="GO" id="GO:0009967">
    <property type="term" value="P:positive regulation of signal transduction"/>
    <property type="evidence" value="ECO:0007669"/>
    <property type="project" value="UniProtKB-ARBA"/>
</dbReference>
<feature type="disulfide bond" evidence="18">
    <location>
        <begin position="430"/>
        <end position="439"/>
    </location>
</feature>
<feature type="disulfide bond" evidence="18">
    <location>
        <begin position="548"/>
        <end position="557"/>
    </location>
</feature>
<comment type="caution">
    <text evidence="18">Lacks conserved residue(s) required for the propagation of feature annotation.</text>
</comment>
<dbReference type="SMART" id="SM00282">
    <property type="entry name" value="LamG"/>
    <property type="match status" value="3"/>
</dbReference>
<feature type="disulfide bond" evidence="18">
    <location>
        <begin position="588"/>
        <end position="597"/>
    </location>
</feature>
<dbReference type="PROSITE" id="PS01186">
    <property type="entry name" value="EGF_2"/>
    <property type="match status" value="19"/>
</dbReference>
<dbReference type="GO" id="GO:0042995">
    <property type="term" value="C:cell projection"/>
    <property type="evidence" value="ECO:0007669"/>
    <property type="project" value="UniProtKB-SubCell"/>
</dbReference>
<evidence type="ECO:0000256" key="14">
    <source>
        <dbReference type="ARBA" id="ARBA00023157"/>
    </source>
</evidence>
<evidence type="ECO:0000259" key="22">
    <source>
        <dbReference type="PROSITE" id="PS50026"/>
    </source>
</evidence>
<feature type="domain" description="EGF-like" evidence="22">
    <location>
        <begin position="2068"/>
        <end position="2107"/>
    </location>
</feature>
<feature type="domain" description="EGF-like" evidence="22">
    <location>
        <begin position="832"/>
        <end position="868"/>
    </location>
</feature>
<evidence type="ECO:0000259" key="21">
    <source>
        <dbReference type="PROSITE" id="PS50025"/>
    </source>
</evidence>
<keyword evidence="11" id="KW-0914">Notch signaling pathway</keyword>
<keyword evidence="6" id="KW-0597">Phosphoprotein</keyword>
<evidence type="ECO:0000256" key="16">
    <source>
        <dbReference type="ARBA" id="ARBA00023273"/>
    </source>
</evidence>
<dbReference type="InterPro" id="IPR013320">
    <property type="entry name" value="ConA-like_dom_sf"/>
</dbReference>
<feature type="domain" description="EGF-like" evidence="22">
    <location>
        <begin position="560"/>
        <end position="598"/>
    </location>
</feature>
<dbReference type="Gene3D" id="2.60.120.200">
    <property type="match status" value="4"/>
</dbReference>
<feature type="domain" description="EGF-like" evidence="22">
    <location>
        <begin position="600"/>
        <end position="636"/>
    </location>
</feature>
<dbReference type="Pfam" id="PF07645">
    <property type="entry name" value="EGF_CA"/>
    <property type="match status" value="3"/>
</dbReference>
<feature type="domain" description="EGF-like" evidence="22">
    <location>
        <begin position="1793"/>
        <end position="1827"/>
    </location>
</feature>
<keyword evidence="24" id="KW-1185">Reference proteome</keyword>
<feature type="disulfide bond" evidence="18">
    <location>
        <begin position="316"/>
        <end position="325"/>
    </location>
</feature>
<dbReference type="FunFam" id="2.10.25.10:FF:000327">
    <property type="entry name" value="neurogenic locus notch homolog protein 4"/>
    <property type="match status" value="1"/>
</dbReference>
<feature type="disulfide bond" evidence="18">
    <location>
        <begin position="781"/>
        <end position="790"/>
    </location>
</feature>
<feature type="domain" description="EGF-like" evidence="22">
    <location>
        <begin position="484"/>
        <end position="520"/>
    </location>
</feature>
<dbReference type="GO" id="GO:0060255">
    <property type="term" value="P:regulation of macromolecule metabolic process"/>
    <property type="evidence" value="ECO:0007669"/>
    <property type="project" value="UniProtKB-ARBA"/>
</dbReference>
<dbReference type="GO" id="GO:0005509">
    <property type="term" value="F:calcium ion binding"/>
    <property type="evidence" value="ECO:0007669"/>
    <property type="project" value="InterPro"/>
</dbReference>
<evidence type="ECO:0000256" key="1">
    <source>
        <dbReference type="ARBA" id="ARBA00004247"/>
    </source>
</evidence>
<feature type="domain" description="EGF-like" evidence="22">
    <location>
        <begin position="1009"/>
        <end position="1050"/>
    </location>
</feature>
<evidence type="ECO:0000256" key="18">
    <source>
        <dbReference type="PROSITE-ProRule" id="PRU00076"/>
    </source>
</evidence>
<evidence type="ECO:0000256" key="20">
    <source>
        <dbReference type="SAM" id="SignalP"/>
    </source>
</evidence>
<feature type="disulfide bond" evidence="18">
    <location>
        <begin position="510"/>
        <end position="519"/>
    </location>
</feature>
<evidence type="ECO:0000256" key="19">
    <source>
        <dbReference type="SAM" id="Phobius"/>
    </source>
</evidence>
<feature type="disulfide bond" evidence="18">
    <location>
        <begin position="2078"/>
        <end position="2095"/>
    </location>
</feature>
<proteinExistence type="inferred from homology"/>
<feature type="domain" description="Laminin G" evidence="21">
    <location>
        <begin position="35"/>
        <end position="208"/>
    </location>
</feature>
<feature type="domain" description="EGF-like" evidence="22">
    <location>
        <begin position="446"/>
        <end position="482"/>
    </location>
</feature>
<keyword evidence="14 18" id="KW-1015">Disulfide bond</keyword>
<dbReference type="GO" id="GO:0030182">
    <property type="term" value="P:neuron differentiation"/>
    <property type="evidence" value="ECO:0007669"/>
    <property type="project" value="UniProtKB-ARBA"/>
</dbReference>
<feature type="disulfide bond" evidence="18">
    <location>
        <begin position="392"/>
        <end position="401"/>
    </location>
</feature>
<feature type="disulfide bond" evidence="18">
    <location>
        <begin position="1251"/>
        <end position="1260"/>
    </location>
</feature>
<evidence type="ECO:0000256" key="5">
    <source>
        <dbReference type="ARBA" id="ARBA00022536"/>
    </source>
</evidence>
<feature type="disulfide bond" evidence="18">
    <location>
        <begin position="273"/>
        <end position="282"/>
    </location>
</feature>
<feature type="disulfide bond" evidence="18">
    <location>
        <begin position="371"/>
        <end position="381"/>
    </location>
</feature>
<dbReference type="FunFam" id="2.10.25.10:FF:000208">
    <property type="entry name" value="Crumbs 2, cell polarity complex component"/>
    <property type="match status" value="1"/>
</dbReference>
<dbReference type="FunFam" id="2.10.25.10:FF:000143">
    <property type="entry name" value="Protein crumbs 1"/>
    <property type="match status" value="1"/>
</dbReference>
<dbReference type="Pfam" id="PF12661">
    <property type="entry name" value="hEGF"/>
    <property type="match status" value="4"/>
</dbReference>
<dbReference type="InterPro" id="IPR009030">
    <property type="entry name" value="Growth_fac_rcpt_cys_sf"/>
</dbReference>
<dbReference type="GO" id="GO:0050877">
    <property type="term" value="P:nervous system process"/>
    <property type="evidence" value="ECO:0007669"/>
    <property type="project" value="UniProtKB-ARBA"/>
</dbReference>
<feature type="domain" description="EGF-like" evidence="22">
    <location>
        <begin position="1829"/>
        <end position="1865"/>
    </location>
</feature>
<keyword evidence="15" id="KW-0325">Glycoprotein</keyword>
<dbReference type="FunFam" id="2.10.25.10:FF:000123">
    <property type="entry name" value="Crumbs homolog 1 (Drosophila)"/>
    <property type="match status" value="1"/>
</dbReference>
<feature type="domain" description="EGF-like" evidence="22">
    <location>
        <begin position="870"/>
        <end position="932"/>
    </location>
</feature>
<dbReference type="GO" id="GO:0032991">
    <property type="term" value="C:protein-containing complex"/>
    <property type="evidence" value="ECO:0007669"/>
    <property type="project" value="UniProtKB-ARBA"/>
</dbReference>
<dbReference type="PANTHER" id="PTHR24049">
    <property type="entry name" value="CRUMBS FAMILY MEMBER"/>
    <property type="match status" value="1"/>
</dbReference>
<feature type="domain" description="EGF-like" evidence="22">
    <location>
        <begin position="793"/>
        <end position="830"/>
    </location>
</feature>
<dbReference type="SMART" id="SM00181">
    <property type="entry name" value="EGF"/>
    <property type="match status" value="31"/>
</dbReference>
<dbReference type="PRINTS" id="PR01983">
    <property type="entry name" value="NOTCH"/>
</dbReference>
<dbReference type="GO" id="GO:0007219">
    <property type="term" value="P:Notch signaling pathway"/>
    <property type="evidence" value="ECO:0007669"/>
    <property type="project" value="UniProtKB-KW"/>
</dbReference>
<feature type="domain" description="EGF-like" evidence="22">
    <location>
        <begin position="1490"/>
        <end position="1525"/>
    </location>
</feature>
<dbReference type="InterPro" id="IPR013032">
    <property type="entry name" value="EGF-like_CS"/>
</dbReference>
<feature type="domain" description="EGF-like" evidence="22">
    <location>
        <begin position="638"/>
        <end position="675"/>
    </location>
</feature>
<feature type="domain" description="EGF-like" evidence="22">
    <location>
        <begin position="717"/>
        <end position="753"/>
    </location>
</feature>
<evidence type="ECO:0000256" key="13">
    <source>
        <dbReference type="ARBA" id="ARBA00023136"/>
    </source>
</evidence>
<dbReference type="GO" id="GO:0016324">
    <property type="term" value="C:apical plasma membrane"/>
    <property type="evidence" value="ECO:0007669"/>
    <property type="project" value="UniProtKB-SubCell"/>
</dbReference>
<evidence type="ECO:0000256" key="12">
    <source>
        <dbReference type="ARBA" id="ARBA00022989"/>
    </source>
</evidence>
<feature type="signal peptide" evidence="20">
    <location>
        <begin position="1"/>
        <end position="29"/>
    </location>
</feature>
<dbReference type="CDD" id="cd00110">
    <property type="entry name" value="LamG"/>
    <property type="match status" value="3"/>
</dbReference>
<dbReference type="InterPro" id="IPR000742">
    <property type="entry name" value="EGF"/>
</dbReference>
<feature type="disulfide bond" evidence="18">
    <location>
        <begin position="642"/>
        <end position="652"/>
    </location>
</feature>
<feature type="domain" description="EGF-like" evidence="22">
    <location>
        <begin position="1867"/>
        <end position="1903"/>
    </location>
</feature>
<feature type="disulfide bond" evidence="18">
    <location>
        <begin position="1855"/>
        <end position="1864"/>
    </location>
</feature>
<evidence type="ECO:0000256" key="11">
    <source>
        <dbReference type="ARBA" id="ARBA00022976"/>
    </source>
</evidence>
<dbReference type="Proteomes" id="UP001153636">
    <property type="component" value="Chromosome 10"/>
</dbReference>
<dbReference type="EMBL" id="OV651822">
    <property type="protein sequence ID" value="CAH1100106.1"/>
    <property type="molecule type" value="Genomic_DNA"/>
</dbReference>
<feature type="disulfide bond" evidence="18">
    <location>
        <begin position="1040"/>
        <end position="1049"/>
    </location>
</feature>
<feature type="disulfide bond" evidence="18">
    <location>
        <begin position="1515"/>
        <end position="1524"/>
    </location>
</feature>
<evidence type="ECO:0000256" key="4">
    <source>
        <dbReference type="ARBA" id="ARBA00022475"/>
    </source>
</evidence>
<dbReference type="GO" id="GO:0080090">
    <property type="term" value="P:regulation of primary metabolic process"/>
    <property type="evidence" value="ECO:0007669"/>
    <property type="project" value="UniProtKB-ARBA"/>
</dbReference>
<feature type="domain" description="EGF-like" evidence="22">
    <location>
        <begin position="677"/>
        <end position="715"/>
    </location>
</feature>
<dbReference type="FunFam" id="2.10.25.10:FF:000472">
    <property type="entry name" value="Uncharacterized protein, isoform A"/>
    <property type="match status" value="2"/>
</dbReference>
<dbReference type="InterPro" id="IPR001881">
    <property type="entry name" value="EGF-like_Ca-bd_dom"/>
</dbReference>
<dbReference type="GO" id="GO:0051241">
    <property type="term" value="P:negative regulation of multicellular organismal process"/>
    <property type="evidence" value="ECO:0007669"/>
    <property type="project" value="UniProtKB-ARBA"/>
</dbReference>
<comment type="similarity">
    <text evidence="17">Belongs to the Crumbs protein family.</text>
</comment>
<reference evidence="23" key="1">
    <citation type="submission" date="2022-01" db="EMBL/GenBank/DDBJ databases">
        <authorList>
            <person name="King R."/>
        </authorList>
    </citation>
    <scope>NUCLEOTIDE SEQUENCE</scope>
</reference>
<feature type="disulfide bond" evidence="18">
    <location>
        <begin position="230"/>
        <end position="239"/>
    </location>
</feature>
<dbReference type="InterPro" id="IPR000152">
    <property type="entry name" value="EGF-type_Asp/Asn_hydroxyl_site"/>
</dbReference>
<feature type="domain" description="Laminin G" evidence="21">
    <location>
        <begin position="1268"/>
        <end position="1494"/>
    </location>
</feature>
<dbReference type="GO" id="GO:0003002">
    <property type="term" value="P:regionalization"/>
    <property type="evidence" value="ECO:0007669"/>
    <property type="project" value="UniProtKB-ARBA"/>
</dbReference>
<keyword evidence="8 20" id="KW-0732">Signal</keyword>
<dbReference type="FunFam" id="2.10.25.10:FF:000122">
    <property type="entry name" value="Protein crumbs homolog 2"/>
    <property type="match status" value="2"/>
</dbReference>
<dbReference type="GO" id="GO:0051093">
    <property type="term" value="P:negative regulation of developmental process"/>
    <property type="evidence" value="ECO:0007669"/>
    <property type="project" value="UniProtKB-ARBA"/>
</dbReference>
<feature type="disulfide bond" evidence="18">
    <location>
        <begin position="297"/>
        <end position="314"/>
    </location>
</feature>
<keyword evidence="12 19" id="KW-1133">Transmembrane helix</keyword>
<sequence length="2185" mass="241735">MEFMDNWIVRHFFLFIALLIVLKCQEASSYGPSHQPEAYFNGSSYLRLQTIISLKRQTGLSFRTCYGGYLFSQQLNDDLIELSVNSDEIEFIAKTGGKRYDHKINGHFLDNRWHTVFLQYLSGNLTIEVDGHSQLIANSSYRNDLLVSPGLYNEGAAVLLIGKQFNGCLLEGPTVIFDSALIKSNHNVMFKPCPIPYDSCIPKGFDWCETEPCMRHGTCLSRSDTYTCVCNPRYSGKNCEIDLGNPCEKLPPICKNNAINCTTDPSGDYVCTCSPGFTGKRCETKLKSHPLCKNKTCLNGGICDVNPDTEETLCRCKPGFSGENCENNLDECESSPCFNGGICIDGYNNFTCECSYTGYEGRLCDKDVNECEVGPCYNGTCFNTYGSYLCQCTPGFGGKNCASPIDECLSKPCFNNGVCISLAGKYECRCINGYVGDNCEIEPKGQTHPCEQNSCPVYAECREVGGSPVCVCKPENPGEYPDCTTSVCSRNPCLNGGICTPYKGNFNCSCPSGFTGKICQTNNDECASSPCQNGGTCYDKINGFLCNCTDNWMGVTCEKPYDICELNPCKNNATCISSPNKREFNCRCPLGFDGETCENNIDDCIGNKCPPNQICIDLVHDYECRCPPGLGGEDCSQDIDPCAKKPCFNGTCVVDKSTHQFSCNCNPGYTGTLCKDDIDECKASDNKICNHGICVNFEGSFQCYCKPGYTGERCNLDFDECLSMPCKNNATCINLVNNYECHCPPGYTGKDCSVNIDECEPQPCMHGATCIDGINEFTCVCPQGLSGKRCEVNIDDCESSPCLHGAKCIDGLNSYACNCSDTGYEGEHCEINIDDCQGDPCLNGAPCLDEVKDYLCKCYNGYKGKNCEVDINECESNPCQYNGTCIERSNITLYSPTNNFNLPEIFSKPFNYSEAAGYECLCVLGVTGRNCETNINECESNPCLYGACVDKIGGYICECEDGYEGIHCEQDINECEKYKPCVNGTCIDRIANYFCQCNSGYGGKNCSVELTGCIDNPCLNDGQCRPYLVNETEHKFNCTCPNGFHGQTCEQITTMSFSGISQVTVNTTRDEGYDIQFRFKTTLGDGLLALGKGLTYYILELSKGRLNLHSSLLNKWEGVFIGSSLNDSTWQKVFVAINSSHLVLSANEEQTIYPISYNENNNVSSTSFPVTYIGGIPNNLRKLTHGQPFLVGCTEDVLINGQWVLPQIRNASWLSFLHVEEKCIREPQCKPNPCHSGGHCTDRWRDFSCTCERPYLGHTCQYNYTAATFGYENITDSLVTVDVADYARRAVRSIVDISMFVRTRQSKGQIFYLGSGALNNPNDETYVAAQLESGELLVRIQFEGNLESYTVGGVKLDNGFNHLIKVIRNVTLVQVKLNNTEYFRKTISASGALDVRVLYLGGQPNSRSIRQTNENAPVPKVETSPTAPAAIISAHSNVHFKGIIQDVQISNGSSVMIVEFYPLQASDLETPIPFGNVTFDKATVLKGVHSDDLCRLNPCHIGNCSNTWNDYKCICPIGFKGKDCTELEFCELKGCPANSYCKNLEDGYECISNSTFNGLQRPLQYSLTSDATLDNFLFDTLELQYRTRSWGTIIFAKYKESYFAVFIYHNEVVVEWNFNGMPEIKRFRKDRFEGQWISLLFLFKNQKLKGGFKEHVMDESADFEVKGFDIYAFTDVFKLGQVYVGGSDNKTFDYQTVIDNTDYNMTGYIPVSDTTTAESLISNSLESEFSEDVLLYKVDQDKKSDNFKGCLGELRIGGVLFPYFQTAEIYPNKTNLKKLFELTSDSNVDHGCILCYSADCLNKGVCVNSTETYKCHCQPGYTGDDCSIDINECENNQCQNNATCVDLINEYKCECLSGYEGDYCETDIDECLSNPCRHGGTCNDLIGTFKCDCAEGFVGRQCEAPLLITCENRPCREGATCKTGPNEVTGHNYTCFCTEGMEGDLCDTAFCSKKHCEHGFCNISGEVPFCDCQRGFEGKFCEIDVNECILPNGGGPCQNDGICMDEINRYTCNCEGTGYTGLLCEIDINECEDGREMCGSAGKCENMPGSYRCICDSIKGKCGHQCDLDDPCEKEHPCVHGVCHSKCTDKPDYSCDCELNFTGKNCTDLKIAASRADGGINILYIIIPILLVLVIALAVGLAVLLNVARSKRATRGTYSPSAQEFSNPRVELDHVLKPPPEERLI</sequence>
<feature type="domain" description="EGF-like" evidence="22">
    <location>
        <begin position="204"/>
        <end position="240"/>
    </location>
</feature>
<dbReference type="PROSITE" id="PS50026">
    <property type="entry name" value="EGF_3"/>
    <property type="match status" value="30"/>
</dbReference>
<dbReference type="SUPFAM" id="SSF49899">
    <property type="entry name" value="Concanavalin A-like lectins/glucanases"/>
    <property type="match status" value="4"/>
</dbReference>
<dbReference type="Pfam" id="PF00054">
    <property type="entry name" value="Laminin_G_1"/>
    <property type="match status" value="2"/>
</dbReference>
<dbReference type="GO" id="GO:0005911">
    <property type="term" value="C:cell-cell junction"/>
    <property type="evidence" value="ECO:0007669"/>
    <property type="project" value="UniProtKB-ARBA"/>
</dbReference>
<feature type="domain" description="EGF-like" evidence="22">
    <location>
        <begin position="1906"/>
        <end position="1947"/>
    </location>
</feature>
<feature type="domain" description="EGF-like" evidence="22">
    <location>
        <begin position="971"/>
        <end position="1007"/>
    </location>
</feature>
<feature type="domain" description="EGF-like" evidence="22">
    <location>
        <begin position="404"/>
        <end position="440"/>
    </location>
</feature>
<evidence type="ECO:0000256" key="15">
    <source>
        <dbReference type="ARBA" id="ARBA00023180"/>
    </source>
</evidence>
<dbReference type="PROSITE" id="PS01187">
    <property type="entry name" value="EGF_CA"/>
    <property type="match status" value="7"/>
</dbReference>
<feature type="disulfide bond" evidence="18">
    <location>
        <begin position="569"/>
        <end position="586"/>
    </location>
</feature>
<keyword evidence="4" id="KW-1003">Cell membrane</keyword>
<evidence type="ECO:0000256" key="8">
    <source>
        <dbReference type="ARBA" id="ARBA00022729"/>
    </source>
</evidence>
<evidence type="ECO:0000256" key="2">
    <source>
        <dbReference type="ARBA" id="ARBA00004316"/>
    </source>
</evidence>
<dbReference type="GO" id="GO:0007163">
    <property type="term" value="P:establishment or maintenance of cell polarity"/>
    <property type="evidence" value="ECO:0007669"/>
    <property type="project" value="UniProtKB-ARBA"/>
</dbReference>
<feature type="domain" description="EGF-like" evidence="22">
    <location>
        <begin position="367"/>
        <end position="402"/>
    </location>
</feature>
<keyword evidence="13 19" id="KW-0472">Membrane</keyword>
<feature type="chain" id="PRO_5040125430" description="CRUMBS" evidence="20">
    <location>
        <begin position="30"/>
        <end position="2185"/>
    </location>
</feature>
<keyword evidence="10" id="KW-0221">Differentiation</keyword>
<feature type="disulfide bond" evidence="18">
    <location>
        <begin position="922"/>
        <end position="931"/>
    </location>
</feature>
<feature type="disulfide bond" evidence="18">
    <location>
        <begin position="626"/>
        <end position="635"/>
    </location>
</feature>
<feature type="disulfide bond" evidence="18">
    <location>
        <begin position="959"/>
        <end position="968"/>
    </location>
</feature>
<dbReference type="PROSITE" id="PS50025">
    <property type="entry name" value="LAM_G_DOMAIN"/>
    <property type="match status" value="3"/>
</dbReference>
<dbReference type="InterPro" id="IPR001791">
    <property type="entry name" value="Laminin_G"/>
</dbReference>
<dbReference type="Gene3D" id="2.10.25.10">
    <property type="entry name" value="Laminin"/>
    <property type="match status" value="28"/>
</dbReference>
<evidence type="ECO:0000256" key="17">
    <source>
        <dbReference type="ARBA" id="ARBA00060989"/>
    </source>
</evidence>
<dbReference type="FunFam" id="2.10.25.10:FF:000565">
    <property type="entry name" value="Predicted protein"/>
    <property type="match status" value="1"/>
</dbReference>
<protein>
    <recommendedName>
        <fullName evidence="25">CRUMBS</fullName>
    </recommendedName>
</protein>
<evidence type="ECO:0000256" key="7">
    <source>
        <dbReference type="ARBA" id="ARBA00022692"/>
    </source>
</evidence>
<evidence type="ECO:0008006" key="25">
    <source>
        <dbReference type="Google" id="ProtNLM"/>
    </source>
</evidence>
<feature type="domain" description="EGF-like" evidence="22">
    <location>
        <begin position="755"/>
        <end position="791"/>
    </location>
</feature>
<evidence type="ECO:0000256" key="9">
    <source>
        <dbReference type="ARBA" id="ARBA00022737"/>
    </source>
</evidence>
<feature type="domain" description="EGF-like" evidence="22">
    <location>
        <begin position="522"/>
        <end position="558"/>
    </location>
</feature>
<feature type="disulfide bond" evidence="18">
    <location>
        <begin position="665"/>
        <end position="674"/>
    </location>
</feature>
<evidence type="ECO:0000256" key="6">
    <source>
        <dbReference type="ARBA" id="ARBA00022553"/>
    </source>
</evidence>
<feature type="domain" description="EGF-like" evidence="22">
    <location>
        <begin position="328"/>
        <end position="365"/>
    </location>
</feature>
<comment type="subcellular location">
    <subcellularLocation>
        <location evidence="1">Apical cell membrane</location>
        <topology evidence="1">Single-pass type I membrane protein</topology>
    </subcellularLocation>
    <subcellularLocation>
        <location evidence="2">Cell projection</location>
    </subcellularLocation>
</comment>
<dbReference type="GO" id="GO:0008593">
    <property type="term" value="P:regulation of Notch signaling pathway"/>
    <property type="evidence" value="ECO:0007669"/>
    <property type="project" value="UniProtKB-ARBA"/>
</dbReference>
<organism evidence="23 24">
    <name type="scientific">Psylliodes chrysocephalus</name>
    <dbReference type="NCBI Taxonomy" id="3402493"/>
    <lineage>
        <taxon>Eukaryota</taxon>
        <taxon>Metazoa</taxon>
        <taxon>Ecdysozoa</taxon>
        <taxon>Arthropoda</taxon>
        <taxon>Hexapoda</taxon>
        <taxon>Insecta</taxon>
        <taxon>Pterygota</taxon>
        <taxon>Neoptera</taxon>
        <taxon>Endopterygota</taxon>
        <taxon>Coleoptera</taxon>
        <taxon>Polyphaga</taxon>
        <taxon>Cucujiformia</taxon>
        <taxon>Chrysomeloidea</taxon>
        <taxon>Chrysomelidae</taxon>
        <taxon>Galerucinae</taxon>
        <taxon>Alticini</taxon>
        <taxon>Psylliodes</taxon>
    </lineage>
</organism>
<dbReference type="OrthoDB" id="283575at2759"/>
<dbReference type="Pfam" id="PF02210">
    <property type="entry name" value="Laminin_G_2"/>
    <property type="match status" value="1"/>
</dbReference>
<accession>A0A9P0CL63</accession>
<dbReference type="SUPFAM" id="SSF57184">
    <property type="entry name" value="Growth factor receptor domain"/>
    <property type="match status" value="3"/>
</dbReference>
<feature type="disulfide bond" evidence="18">
    <location>
        <begin position="743"/>
        <end position="752"/>
    </location>
</feature>
<feature type="transmembrane region" description="Helical" evidence="19">
    <location>
        <begin position="2122"/>
        <end position="2145"/>
    </location>
</feature>
<dbReference type="PROSITE" id="PS00022">
    <property type="entry name" value="EGF_1"/>
    <property type="match status" value="26"/>
</dbReference>
<feature type="domain" description="EGF-like" evidence="22">
    <location>
        <begin position="1225"/>
        <end position="1261"/>
    </location>
</feature>
<feature type="disulfide bond" evidence="18">
    <location>
        <begin position="938"/>
        <end position="948"/>
    </location>
</feature>
<dbReference type="GO" id="GO:0048592">
    <property type="term" value="P:eye morphogenesis"/>
    <property type="evidence" value="ECO:0007669"/>
    <property type="project" value="UniProtKB-ARBA"/>
</dbReference>
<evidence type="ECO:0000256" key="3">
    <source>
        <dbReference type="ARBA" id="ARBA00022473"/>
    </source>
</evidence>
<evidence type="ECO:0000256" key="10">
    <source>
        <dbReference type="ARBA" id="ARBA00022782"/>
    </source>
</evidence>
<feature type="domain" description="EGF-like" evidence="22">
    <location>
        <begin position="2027"/>
        <end position="2067"/>
    </location>
</feature>
<dbReference type="PRINTS" id="PR00010">
    <property type="entry name" value="EGFBLOOD"/>
</dbReference>
<feature type="disulfide bond" evidence="18">
    <location>
        <begin position="997"/>
        <end position="1006"/>
    </location>
</feature>
<feature type="disulfide bond" evidence="18">
    <location>
        <begin position="705"/>
        <end position="714"/>
    </location>
</feature>
<keyword evidence="3" id="KW-0217">Developmental protein</keyword>
<dbReference type="FunFam" id="2.10.25.10:FF:000434">
    <property type="entry name" value="Predicted protein"/>
    <property type="match status" value="1"/>
</dbReference>
<dbReference type="GO" id="GO:0048468">
    <property type="term" value="P:cell development"/>
    <property type="evidence" value="ECO:0007669"/>
    <property type="project" value="UniProtKB-ARBA"/>
</dbReference>
<feature type="domain" description="EGF-like" evidence="22">
    <location>
        <begin position="934"/>
        <end position="969"/>
    </location>
</feature>
<feature type="disulfide bond" evidence="18">
    <location>
        <begin position="1893"/>
        <end position="1902"/>
    </location>
</feature>
<feature type="disulfide bond" evidence="18">
    <location>
        <begin position="1937"/>
        <end position="1946"/>
    </location>
</feature>
<name>A0A9P0CL63_9CUCU</name>
<evidence type="ECO:0000313" key="24">
    <source>
        <dbReference type="Proteomes" id="UP001153636"/>
    </source>
</evidence>
<keyword evidence="5 18" id="KW-0245">EGF-like domain</keyword>
<dbReference type="InterPro" id="IPR051022">
    <property type="entry name" value="Notch_Cell-Fate_Det"/>
</dbReference>
<dbReference type="FunFam" id="2.10.25.10:FF:000095">
    <property type="entry name" value="Notch, isoform B"/>
    <property type="match status" value="1"/>
</dbReference>
<feature type="disulfide bond" evidence="18">
    <location>
        <begin position="1494"/>
        <end position="1504"/>
    </location>
</feature>
<feature type="disulfide bond" evidence="18">
    <location>
        <begin position="858"/>
        <end position="867"/>
    </location>
</feature>
<dbReference type="Pfam" id="PF00008">
    <property type="entry name" value="EGF"/>
    <property type="match status" value="15"/>
</dbReference>
<dbReference type="SMART" id="SM00179">
    <property type="entry name" value="EGF_CA"/>
    <property type="match status" value="25"/>
</dbReference>
<keyword evidence="9" id="KW-0677">Repeat</keyword>
<feature type="domain" description="Laminin G" evidence="21">
    <location>
        <begin position="1054"/>
        <end position="1223"/>
    </location>
</feature>
<feature type="domain" description="EGF-like" evidence="22">
    <location>
        <begin position="243"/>
        <end position="283"/>
    </location>
</feature>
<keyword evidence="16" id="KW-0966">Cell projection</keyword>
<dbReference type="FunFam" id="2.60.120.200:FF:000143">
    <property type="entry name" value="Crumbs, isoform D"/>
    <property type="match status" value="1"/>
</dbReference>
<dbReference type="GO" id="GO:0048732">
    <property type="term" value="P:gland development"/>
    <property type="evidence" value="ECO:0007669"/>
    <property type="project" value="UniProtKB-ARBA"/>
</dbReference>
<feature type="disulfide bond" evidence="18">
    <location>
        <begin position="1817"/>
        <end position="1826"/>
    </location>
</feature>
<feature type="domain" description="EGF-like" evidence="22">
    <location>
        <begin position="1984"/>
        <end position="2025"/>
    </location>
</feature>
<dbReference type="InterPro" id="IPR049883">
    <property type="entry name" value="NOTCH1_EGF-like"/>
</dbReference>
<dbReference type="InterPro" id="IPR018097">
    <property type="entry name" value="EGF_Ca-bd_CS"/>
</dbReference>
<keyword evidence="7 19" id="KW-0812">Transmembrane</keyword>
<evidence type="ECO:0000313" key="23">
    <source>
        <dbReference type="EMBL" id="CAH1100106.1"/>
    </source>
</evidence>
<gene>
    <name evidence="23" type="ORF">PSYICH_LOCUS2242</name>
</gene>